<accession>A0ABX7NTX8</accession>
<evidence type="ECO:0000313" key="2">
    <source>
        <dbReference type="Proteomes" id="UP000662747"/>
    </source>
</evidence>
<dbReference type="EMBL" id="CP071090">
    <property type="protein sequence ID" value="QSQ22334.1"/>
    <property type="molecule type" value="Genomic_DNA"/>
</dbReference>
<name>A0ABX7NTX8_9BACT</name>
<dbReference type="Proteomes" id="UP000662747">
    <property type="component" value="Chromosome"/>
</dbReference>
<organism evidence="1 2">
    <name type="scientific">Pyxidicoccus parkwayensis</name>
    <dbReference type="NCBI Taxonomy" id="2813578"/>
    <lineage>
        <taxon>Bacteria</taxon>
        <taxon>Pseudomonadati</taxon>
        <taxon>Myxococcota</taxon>
        <taxon>Myxococcia</taxon>
        <taxon>Myxococcales</taxon>
        <taxon>Cystobacterineae</taxon>
        <taxon>Myxococcaceae</taxon>
        <taxon>Pyxidicoccus</taxon>
    </lineage>
</organism>
<protein>
    <submittedName>
        <fullName evidence="1">Uncharacterized protein</fullName>
    </submittedName>
</protein>
<sequence>MTDEERAALTGRATRIIQLWEDDGYDNAREAWTAIDEVLEQRQFLDRELVQRLDAIQNVVARMVANIELGDDA</sequence>
<proteinExistence type="predicted"/>
<evidence type="ECO:0000313" key="1">
    <source>
        <dbReference type="EMBL" id="QSQ22334.1"/>
    </source>
</evidence>
<keyword evidence="2" id="KW-1185">Reference proteome</keyword>
<reference evidence="1 2" key="1">
    <citation type="submission" date="2021-02" db="EMBL/GenBank/DDBJ databases">
        <title>De Novo genome assembly of isolated myxobacteria.</title>
        <authorList>
            <person name="Stevens D.C."/>
        </authorList>
    </citation>
    <scope>NUCLEOTIDE SEQUENCE [LARGE SCALE GENOMIC DNA]</scope>
    <source>
        <strain evidence="2">SCPEA02</strain>
    </source>
</reference>
<gene>
    <name evidence="1" type="ORF">JY651_45655</name>
</gene>
<dbReference type="RefSeq" id="WP_206723911.1">
    <property type="nucleotide sequence ID" value="NZ_CP071090.1"/>
</dbReference>